<name>A0ABV6S053_9GAMM</name>
<proteinExistence type="predicted"/>
<dbReference type="Gene3D" id="3.50.50.60">
    <property type="entry name" value="FAD/NAD(P)-binding domain"/>
    <property type="match status" value="1"/>
</dbReference>
<evidence type="ECO:0000256" key="1">
    <source>
        <dbReference type="ARBA" id="ARBA00023002"/>
    </source>
</evidence>
<dbReference type="PANTHER" id="PTHR43476">
    <property type="entry name" value="3-(3-HYDROXY-PHENYL)PROPIONATE/3-HYDROXYCINNAMIC ACID HYDROXYLASE"/>
    <property type="match status" value="1"/>
</dbReference>
<protein>
    <submittedName>
        <fullName evidence="4">FAD-dependent oxidoreductase</fullName>
    </submittedName>
</protein>
<evidence type="ECO:0000313" key="4">
    <source>
        <dbReference type="EMBL" id="MFC0682616.1"/>
    </source>
</evidence>
<dbReference type="PRINTS" id="PR00420">
    <property type="entry name" value="RNGMNOXGNASE"/>
</dbReference>
<keyword evidence="1" id="KW-0560">Oxidoreductase</keyword>
<gene>
    <name evidence="4" type="ORF">ACFFGH_32710</name>
</gene>
<evidence type="ECO:0000313" key="5">
    <source>
        <dbReference type="Proteomes" id="UP001589896"/>
    </source>
</evidence>
<dbReference type="PANTHER" id="PTHR43476:SF4">
    <property type="entry name" value="BLR0106 PROTEIN"/>
    <property type="match status" value="1"/>
</dbReference>
<organism evidence="4 5">
    <name type="scientific">Lysobacter korlensis</name>
    <dbReference type="NCBI Taxonomy" id="553636"/>
    <lineage>
        <taxon>Bacteria</taxon>
        <taxon>Pseudomonadati</taxon>
        <taxon>Pseudomonadota</taxon>
        <taxon>Gammaproteobacteria</taxon>
        <taxon>Lysobacterales</taxon>
        <taxon>Lysobacteraceae</taxon>
        <taxon>Lysobacter</taxon>
    </lineage>
</organism>
<dbReference type="InterPro" id="IPR002938">
    <property type="entry name" value="FAD-bd"/>
</dbReference>
<keyword evidence="5" id="KW-1185">Reference proteome</keyword>
<evidence type="ECO:0000259" key="3">
    <source>
        <dbReference type="Pfam" id="PF01494"/>
    </source>
</evidence>
<dbReference type="RefSeq" id="WP_386676793.1">
    <property type="nucleotide sequence ID" value="NZ_JBHLTG010000016.1"/>
</dbReference>
<dbReference type="Proteomes" id="UP001589896">
    <property type="component" value="Unassembled WGS sequence"/>
</dbReference>
<dbReference type="SUPFAM" id="SSF51905">
    <property type="entry name" value="FAD/NAD(P)-binding domain"/>
    <property type="match status" value="1"/>
</dbReference>
<feature type="domain" description="FAD-binding" evidence="3">
    <location>
        <begin position="8"/>
        <end position="318"/>
    </location>
</feature>
<keyword evidence="2" id="KW-0520">NAD</keyword>
<evidence type="ECO:0000256" key="2">
    <source>
        <dbReference type="ARBA" id="ARBA00023027"/>
    </source>
</evidence>
<dbReference type="InterPro" id="IPR050631">
    <property type="entry name" value="PheA/TfdB_FAD_monoxygenase"/>
</dbReference>
<accession>A0ABV6S053</accession>
<reference evidence="4 5" key="1">
    <citation type="submission" date="2024-09" db="EMBL/GenBank/DDBJ databases">
        <authorList>
            <person name="Sun Q."/>
            <person name="Mori K."/>
        </authorList>
    </citation>
    <scope>NUCLEOTIDE SEQUENCE [LARGE SCALE GENOMIC DNA]</scope>
    <source>
        <strain evidence="4 5">KCTC 23076</strain>
    </source>
</reference>
<comment type="caution">
    <text evidence="4">The sequence shown here is derived from an EMBL/GenBank/DDBJ whole genome shotgun (WGS) entry which is preliminary data.</text>
</comment>
<dbReference type="Gene3D" id="3.30.70.2450">
    <property type="match status" value="1"/>
</dbReference>
<sequence>MSRPTSDAEVVVVGGGPVGLATAALLGRLGHEVILAERRHAPTGLDESRAITWMPEGLLFADHMGITGALRADALVRTAHEFRTSPDGPAILDLRLDRLRHRHPYSLNLAQHHSEVALERAVHETPGVTVLRGFTAGGIDQDESGVTVEGVAADGQPTTLRARFGVAADGAGSTKRGAARRLGIDQDFRDYGTFSAVADVELTADPDRADRSWVALDPRRPIGAFAFGPRRWRLIYRVNEGDDRADVVSPAFVEEILRQAYPHATVTRHLWASTFRLGQGQAMHYGSGRWVLVGDAAHAMGPSAGAGMMVGLLGAWRLESAICRHGIPDWGNAVREYEAAQRQASLRVQRGNAMIFRNIAMRNGALASLRSAALTAAGRVPAVADRMARKETLAGLAPAEAPAPARTD</sequence>
<dbReference type="Pfam" id="PF01494">
    <property type="entry name" value="FAD_binding_3"/>
    <property type="match status" value="1"/>
</dbReference>
<dbReference type="EMBL" id="JBHLTG010000016">
    <property type="protein sequence ID" value="MFC0682616.1"/>
    <property type="molecule type" value="Genomic_DNA"/>
</dbReference>
<dbReference type="InterPro" id="IPR036188">
    <property type="entry name" value="FAD/NAD-bd_sf"/>
</dbReference>